<evidence type="ECO:0000313" key="2">
    <source>
        <dbReference type="Proteomes" id="UP001058860"/>
    </source>
</evidence>
<gene>
    <name evidence="1" type="ORF">LRS13_13825</name>
</gene>
<accession>A0ABY5PAU6</accession>
<sequence length="372" mass="42016">MRLDNLPTTDEIEADLARLVHELESALRARYPALERLPSVQRTLATSPRREDLTGTELQRRAQVRYSAIRALVEDVLALHPDAREQEALECLLTFDAPDRSLRDRQAAAAEIFGMTTGDSFRGSREAVVIRGFAGEICRYETWKALDVVEKFRDSQAMGTRWYRNVTRRWAVEIEATNPTEQRWTISELYEATTPVRQPVVAVFLPWSGTGDHDAESVNVLSGPEAGAFLGATVPHRLLAVLPDPHFSPYGWYFFHLGRGLVTGDRVELSFTQTLIDVADTFSPIISFFTRPASMIEEITLRAKVPDELVGRARGIAKPMRRYVVDDHYLSHGVSPRETAWTWSEMLRTTSRSRHGPSFPKCTMNSIGEIDD</sequence>
<dbReference type="Proteomes" id="UP001058860">
    <property type="component" value="Chromosome"/>
</dbReference>
<reference evidence="2" key="1">
    <citation type="submission" date="2021-11" db="EMBL/GenBank/DDBJ databases">
        <title>Cultivation dependent microbiological survey of springs from the worlds oldest radium mine currently devoted to the extraction of radon-saturated water.</title>
        <authorList>
            <person name="Kapinusova G."/>
            <person name="Smrhova T."/>
            <person name="Strejcek M."/>
            <person name="Suman J."/>
            <person name="Jani K."/>
            <person name="Pajer P."/>
            <person name="Uhlik O."/>
        </authorList>
    </citation>
    <scope>NUCLEOTIDE SEQUENCE [LARGE SCALE GENOMIC DNA]</scope>
    <source>
        <strain evidence="2">J379</strain>
    </source>
</reference>
<proteinExistence type="predicted"/>
<keyword evidence="2" id="KW-1185">Reference proteome</keyword>
<name>A0ABY5PAU6_9ACTN</name>
<dbReference type="RefSeq" id="WP_353862351.1">
    <property type="nucleotide sequence ID" value="NZ_CP088295.1"/>
</dbReference>
<evidence type="ECO:0000313" key="1">
    <source>
        <dbReference type="EMBL" id="UUY01803.1"/>
    </source>
</evidence>
<organism evidence="1 2">
    <name type="scientific">Svornostia abyssi</name>
    <dbReference type="NCBI Taxonomy" id="2898438"/>
    <lineage>
        <taxon>Bacteria</taxon>
        <taxon>Bacillati</taxon>
        <taxon>Actinomycetota</taxon>
        <taxon>Thermoleophilia</taxon>
        <taxon>Solirubrobacterales</taxon>
        <taxon>Baekduiaceae</taxon>
        <taxon>Svornostia</taxon>
    </lineage>
</organism>
<dbReference type="EMBL" id="CP088295">
    <property type="protein sequence ID" value="UUY01803.1"/>
    <property type="molecule type" value="Genomic_DNA"/>
</dbReference>
<protein>
    <submittedName>
        <fullName evidence="1">Uncharacterized protein</fullName>
    </submittedName>
</protein>